<evidence type="ECO:0000313" key="32">
    <source>
        <dbReference type="Proteomes" id="UP001499959"/>
    </source>
</evidence>
<evidence type="ECO:0000256" key="22">
    <source>
        <dbReference type="ARBA" id="ARBA00023268"/>
    </source>
</evidence>
<evidence type="ECO:0000256" key="26">
    <source>
        <dbReference type="ARBA" id="ARBA00049902"/>
    </source>
</evidence>
<dbReference type="Gene3D" id="1.10.3810.10">
    <property type="entry name" value="Biosynthetic peptidoglycan transglycosylase-like"/>
    <property type="match status" value="1"/>
</dbReference>
<evidence type="ECO:0000256" key="10">
    <source>
        <dbReference type="ARBA" id="ARBA00022645"/>
    </source>
</evidence>
<dbReference type="InterPro" id="IPR012338">
    <property type="entry name" value="Beta-lactam/transpept-like"/>
</dbReference>
<evidence type="ECO:0000256" key="6">
    <source>
        <dbReference type="ARBA" id="ARBA00012448"/>
    </source>
</evidence>
<protein>
    <recommendedName>
        <fullName evidence="7">Penicillin-binding protein 1A</fullName>
        <ecNumber evidence="25">2.4.99.28</ecNumber>
        <ecNumber evidence="6">3.4.16.4</ecNumber>
    </recommendedName>
</protein>
<sequence length="846" mass="91859">MSRLRRLLRWALLLSFLGLLVGGVAFGILYASVSSKLPDVQSLRSIELQEPLYVYARDGRLIGLFGETRRYPIQIEKVPKRLKDAFLATEDARFYQHGGVDYKGVGRAIWQIVFTDKKRVAGGSTITQQVARQFFLSSEYSYTRKFAEMLLARKMEQELTKDEIFELYLNKSFFGNRAYGVAAAAEFYYGKPLDQLTLDEMASLAAIPKFPSSGNPLNNPERAKERRDEYVLKRMRELGMISTAEEQAARAAPMHAAPHERPIEVSAPYVAEMVRQEMIERYGPEALTKGYHVTTTIDPVLQAAADKAVRDGLGTYDRRHGWNAKSMPFLDLPAGEDVATSAGRLRAYPAQGELLAALVLGTSGGNAQVVLADGTRLDLGPDASRWGKPPGALLKRGDVTRVRRIVPEAKATAAKPGDAAPAPAPPSGPVSWRLEQLPRAESALVSLEADTGAVRALVGGYSYAGNKFNNATQARRQPGSSFKPFVYAAAFERGYNPASIVLDAPVVFRMRAGKVWRPQNDGGGFAGPVRVREALVRSRNLVSVRMLDAIGVEYARKYITQFGFKEEELPPNLSISLGTPSLTPLSIARGYATFANGGFRIDPWFIDEVKDREGKLVFKQKPVIACRSCGQGAAGQPATPASSVVDGFDLGPAGGQPAEPAKGAPKVTTTKAAPPQTLPADAVLAPRAIDERIAYQITSMMRDVVLRGTATDAKRIGREDIGGKTGSTNDHRDAWFSGTGGPLVTTVWVGRSNNQTLGYREYGGKAALPIWIDYMQAALKDAPIAPNDPPAGMVKVAVTASGQLLPATGSGGIIEYVKVEDLEKMETYVDYGSEDALPSEESFDIF</sequence>
<evidence type="ECO:0000256" key="15">
    <source>
        <dbReference type="ARBA" id="ARBA00022801"/>
    </source>
</evidence>
<evidence type="ECO:0000259" key="28">
    <source>
        <dbReference type="Pfam" id="PF00905"/>
    </source>
</evidence>
<evidence type="ECO:0000256" key="3">
    <source>
        <dbReference type="ARBA" id="ARBA00004752"/>
    </source>
</evidence>
<evidence type="ECO:0000256" key="20">
    <source>
        <dbReference type="ARBA" id="ARBA00023136"/>
    </source>
</evidence>
<evidence type="ECO:0000256" key="24">
    <source>
        <dbReference type="ARBA" id="ARBA00034000"/>
    </source>
</evidence>
<evidence type="ECO:0000256" key="21">
    <source>
        <dbReference type="ARBA" id="ARBA00023251"/>
    </source>
</evidence>
<keyword evidence="20" id="KW-0472">Membrane</keyword>
<keyword evidence="8" id="KW-1003">Cell membrane</keyword>
<dbReference type="SUPFAM" id="SSF53955">
    <property type="entry name" value="Lysozyme-like"/>
    <property type="match status" value="1"/>
</dbReference>
<evidence type="ECO:0000256" key="4">
    <source>
        <dbReference type="ARBA" id="ARBA00007090"/>
    </source>
</evidence>
<feature type="region of interest" description="Disordered" evidence="27">
    <location>
        <begin position="649"/>
        <end position="674"/>
    </location>
</feature>
<keyword evidence="11" id="KW-0645">Protease</keyword>
<name>A0ABP9BIW6_9GAMM</name>
<dbReference type="Gene3D" id="3.40.710.10">
    <property type="entry name" value="DD-peptidase/beta-lactamase superfamily"/>
    <property type="match status" value="2"/>
</dbReference>
<dbReference type="RefSeq" id="WP_345303257.1">
    <property type="nucleotide sequence ID" value="NZ_BAABJE010000010.1"/>
</dbReference>
<keyword evidence="21" id="KW-0046">Antibiotic resistance</keyword>
<keyword evidence="10" id="KW-0121">Carboxypeptidase</keyword>
<evidence type="ECO:0000313" key="31">
    <source>
        <dbReference type="EMBL" id="GAA4795018.1"/>
    </source>
</evidence>
<dbReference type="PANTHER" id="PTHR32282">
    <property type="entry name" value="BINDING PROTEIN TRANSPEPTIDASE, PUTATIVE-RELATED"/>
    <property type="match status" value="1"/>
</dbReference>
<feature type="domain" description="Glycosyl transferase family 51" evidence="29">
    <location>
        <begin position="60"/>
        <end position="235"/>
    </location>
</feature>
<comment type="subcellular location">
    <subcellularLocation>
        <location evidence="2">Cell inner membrane</location>
        <topology evidence="2">Single-pass type II membrane protein</topology>
    </subcellularLocation>
</comment>
<evidence type="ECO:0000256" key="12">
    <source>
        <dbReference type="ARBA" id="ARBA00022676"/>
    </source>
</evidence>
<evidence type="ECO:0000259" key="30">
    <source>
        <dbReference type="Pfam" id="PF17092"/>
    </source>
</evidence>
<feature type="compositionally biased region" description="Low complexity" evidence="27">
    <location>
        <begin position="410"/>
        <end position="421"/>
    </location>
</feature>
<gene>
    <name evidence="31" type="ORF">GCM10023307_20840</name>
</gene>
<dbReference type="Proteomes" id="UP001499959">
    <property type="component" value="Unassembled WGS sequence"/>
</dbReference>
<keyword evidence="17" id="KW-0735">Signal-anchor</keyword>
<dbReference type="Pfam" id="PF17092">
    <property type="entry name" value="PCB_OB"/>
    <property type="match status" value="1"/>
</dbReference>
<feature type="domain" description="Penicillin-binding protein OB-like" evidence="30">
    <location>
        <begin position="330"/>
        <end position="439"/>
    </location>
</feature>
<keyword evidence="18" id="KW-0573">Peptidoglycan synthesis</keyword>
<comment type="pathway">
    <text evidence="3">Cell wall biogenesis; peptidoglycan biosynthesis.</text>
</comment>
<reference evidence="32" key="1">
    <citation type="journal article" date="2019" name="Int. J. Syst. Evol. Microbiol.">
        <title>The Global Catalogue of Microorganisms (GCM) 10K type strain sequencing project: providing services to taxonomists for standard genome sequencing and annotation.</title>
        <authorList>
            <consortium name="The Broad Institute Genomics Platform"/>
            <consortium name="The Broad Institute Genome Sequencing Center for Infectious Disease"/>
            <person name="Wu L."/>
            <person name="Ma J."/>
        </authorList>
    </citation>
    <scope>NUCLEOTIDE SEQUENCE [LARGE SCALE GENOMIC DNA]</scope>
    <source>
        <strain evidence="32">JCM 18204</strain>
    </source>
</reference>
<evidence type="ECO:0000256" key="17">
    <source>
        <dbReference type="ARBA" id="ARBA00022968"/>
    </source>
</evidence>
<evidence type="ECO:0000256" key="18">
    <source>
        <dbReference type="ARBA" id="ARBA00022984"/>
    </source>
</evidence>
<dbReference type="EC" id="2.4.99.28" evidence="25"/>
<evidence type="ECO:0000256" key="27">
    <source>
        <dbReference type="SAM" id="MobiDB-lite"/>
    </source>
</evidence>
<evidence type="ECO:0000256" key="1">
    <source>
        <dbReference type="ARBA" id="ARBA00002624"/>
    </source>
</evidence>
<comment type="function">
    <text evidence="1">Cell wall formation. Synthesis of cross-linked peptidoglycan from the lipid intermediates. The enzyme has a penicillin-insensitive transglycosylase N-terminal domain (formation of linear glycan strands) and a penicillin-sensitive transpeptidase C-terminal domain (cross-linking of the peptide subunits).</text>
</comment>
<feature type="domain" description="Penicillin-binding protein transpeptidase" evidence="28">
    <location>
        <begin position="444"/>
        <end position="620"/>
    </location>
</feature>
<evidence type="ECO:0000256" key="23">
    <source>
        <dbReference type="ARBA" id="ARBA00023316"/>
    </source>
</evidence>
<evidence type="ECO:0000256" key="13">
    <source>
        <dbReference type="ARBA" id="ARBA00022679"/>
    </source>
</evidence>
<keyword evidence="13" id="KW-0808">Transferase</keyword>
<evidence type="ECO:0000256" key="11">
    <source>
        <dbReference type="ARBA" id="ARBA00022670"/>
    </source>
</evidence>
<dbReference type="InterPro" id="IPR023346">
    <property type="entry name" value="Lysozyme-like_dom_sf"/>
</dbReference>
<keyword evidence="22" id="KW-0511">Multifunctional enzyme</keyword>
<evidence type="ECO:0000256" key="7">
    <source>
        <dbReference type="ARBA" id="ARBA00018638"/>
    </source>
</evidence>
<dbReference type="SUPFAM" id="SSF56601">
    <property type="entry name" value="beta-lactamase/transpeptidase-like"/>
    <property type="match status" value="1"/>
</dbReference>
<dbReference type="InterPro" id="IPR001460">
    <property type="entry name" value="PCN-bd_Tpept"/>
</dbReference>
<dbReference type="InterPro" id="IPR001264">
    <property type="entry name" value="Glyco_trans_51"/>
</dbReference>
<feature type="region of interest" description="Disordered" evidence="27">
    <location>
        <begin position="410"/>
        <end position="431"/>
    </location>
</feature>
<evidence type="ECO:0000256" key="19">
    <source>
        <dbReference type="ARBA" id="ARBA00022989"/>
    </source>
</evidence>
<dbReference type="Pfam" id="PF00912">
    <property type="entry name" value="Transgly"/>
    <property type="match status" value="1"/>
</dbReference>
<keyword evidence="12" id="KW-0328">Glycosyltransferase</keyword>
<keyword evidence="16" id="KW-0133">Cell shape</keyword>
<evidence type="ECO:0000256" key="2">
    <source>
        <dbReference type="ARBA" id="ARBA00004249"/>
    </source>
</evidence>
<comment type="catalytic activity">
    <reaction evidence="26">
        <text>[GlcNAc-(1-&gt;4)-Mur2Ac(oyl-L-Ala-gamma-D-Glu-L-Lys-D-Ala-D-Ala)](n)-di-trans,octa-cis-undecaprenyl diphosphate + beta-D-GlcNAc-(1-&gt;4)-Mur2Ac(oyl-L-Ala-gamma-D-Glu-L-Lys-D-Ala-D-Ala)-di-trans,octa-cis-undecaprenyl diphosphate = [GlcNAc-(1-&gt;4)-Mur2Ac(oyl-L-Ala-gamma-D-Glu-L-Lys-D-Ala-D-Ala)](n+1)-di-trans,octa-cis-undecaprenyl diphosphate + di-trans,octa-cis-undecaprenyl diphosphate + H(+)</text>
        <dbReference type="Rhea" id="RHEA:23708"/>
        <dbReference type="Rhea" id="RHEA-COMP:9602"/>
        <dbReference type="Rhea" id="RHEA-COMP:9603"/>
        <dbReference type="ChEBI" id="CHEBI:15378"/>
        <dbReference type="ChEBI" id="CHEBI:58405"/>
        <dbReference type="ChEBI" id="CHEBI:60033"/>
        <dbReference type="ChEBI" id="CHEBI:78435"/>
        <dbReference type="EC" id="2.4.99.28"/>
    </reaction>
</comment>
<evidence type="ECO:0000256" key="5">
    <source>
        <dbReference type="ARBA" id="ARBA00007739"/>
    </source>
</evidence>
<dbReference type="PANTHER" id="PTHR32282:SF27">
    <property type="entry name" value="PENICILLIN-BINDING PROTEIN 1A"/>
    <property type="match status" value="1"/>
</dbReference>
<keyword evidence="15" id="KW-0378">Hydrolase</keyword>
<dbReference type="EC" id="3.4.16.4" evidence="6"/>
<dbReference type="EMBL" id="BAABJE010000010">
    <property type="protein sequence ID" value="GAA4795018.1"/>
    <property type="molecule type" value="Genomic_DNA"/>
</dbReference>
<keyword evidence="32" id="KW-1185">Reference proteome</keyword>
<comment type="caution">
    <text evidence="31">The sequence shown here is derived from an EMBL/GenBank/DDBJ whole genome shotgun (WGS) entry which is preliminary data.</text>
</comment>
<evidence type="ECO:0000256" key="14">
    <source>
        <dbReference type="ARBA" id="ARBA00022692"/>
    </source>
</evidence>
<keyword evidence="19" id="KW-1133">Transmembrane helix</keyword>
<keyword evidence="9" id="KW-0997">Cell inner membrane</keyword>
<dbReference type="NCBIfam" id="TIGR02074">
    <property type="entry name" value="PBP_1a_fam"/>
    <property type="match status" value="1"/>
</dbReference>
<dbReference type="InterPro" id="IPR036950">
    <property type="entry name" value="PBP_transglycosylase"/>
</dbReference>
<keyword evidence="23" id="KW-0961">Cell wall biogenesis/degradation</keyword>
<evidence type="ECO:0000259" key="29">
    <source>
        <dbReference type="Pfam" id="PF00912"/>
    </source>
</evidence>
<evidence type="ECO:0000256" key="16">
    <source>
        <dbReference type="ARBA" id="ARBA00022960"/>
    </source>
</evidence>
<dbReference type="Pfam" id="PF00905">
    <property type="entry name" value="Transpeptidase"/>
    <property type="match status" value="1"/>
</dbReference>
<comment type="similarity">
    <text evidence="5">In the N-terminal section; belongs to the glycosyltransferase 51 family.</text>
</comment>
<organism evidence="31 32">
    <name type="scientific">Lysobacter hankyongensis</name>
    <dbReference type="NCBI Taxonomy" id="1176535"/>
    <lineage>
        <taxon>Bacteria</taxon>
        <taxon>Pseudomonadati</taxon>
        <taxon>Pseudomonadota</taxon>
        <taxon>Gammaproteobacteria</taxon>
        <taxon>Lysobacterales</taxon>
        <taxon>Lysobacteraceae</taxon>
        <taxon>Lysobacter</taxon>
    </lineage>
</organism>
<accession>A0ABP9BIW6</accession>
<comment type="catalytic activity">
    <reaction evidence="24">
        <text>Preferential cleavage: (Ac)2-L-Lys-D-Ala-|-D-Ala. Also transpeptidation of peptidyl-alanyl moieties that are N-acyl substituents of D-alanine.</text>
        <dbReference type="EC" id="3.4.16.4"/>
    </reaction>
</comment>
<evidence type="ECO:0000256" key="25">
    <source>
        <dbReference type="ARBA" id="ARBA00044770"/>
    </source>
</evidence>
<comment type="similarity">
    <text evidence="4">In the C-terminal section; belongs to the transpeptidase family.</text>
</comment>
<dbReference type="InterPro" id="IPR031376">
    <property type="entry name" value="PCB_OB"/>
</dbReference>
<evidence type="ECO:0000256" key="9">
    <source>
        <dbReference type="ARBA" id="ARBA00022519"/>
    </source>
</evidence>
<dbReference type="InterPro" id="IPR050396">
    <property type="entry name" value="Glycosyltr_51/Transpeptidase"/>
</dbReference>
<proteinExistence type="inferred from homology"/>
<keyword evidence="14" id="KW-0812">Transmembrane</keyword>
<evidence type="ECO:0000256" key="8">
    <source>
        <dbReference type="ARBA" id="ARBA00022475"/>
    </source>
</evidence>